<comment type="caution">
    <text evidence="1">The sequence shown here is derived from an EMBL/GenBank/DDBJ whole genome shotgun (WGS) entry which is preliminary data.</text>
</comment>
<evidence type="ECO:0000313" key="2">
    <source>
        <dbReference type="Proteomes" id="UP000823775"/>
    </source>
</evidence>
<sequence>MGHRVNNYLLGEAHWLDCTGHCMTHFETTGHDGTRRKVLGASGKPRANHKLYVGGMTHGRVVE</sequence>
<name>A0ABS8V251_DATST</name>
<protein>
    <submittedName>
        <fullName evidence="1">Uncharacterized protein</fullName>
    </submittedName>
</protein>
<organism evidence="1 2">
    <name type="scientific">Datura stramonium</name>
    <name type="common">Jimsonweed</name>
    <name type="synonym">Common thornapple</name>
    <dbReference type="NCBI Taxonomy" id="4076"/>
    <lineage>
        <taxon>Eukaryota</taxon>
        <taxon>Viridiplantae</taxon>
        <taxon>Streptophyta</taxon>
        <taxon>Embryophyta</taxon>
        <taxon>Tracheophyta</taxon>
        <taxon>Spermatophyta</taxon>
        <taxon>Magnoliopsida</taxon>
        <taxon>eudicotyledons</taxon>
        <taxon>Gunneridae</taxon>
        <taxon>Pentapetalae</taxon>
        <taxon>asterids</taxon>
        <taxon>lamiids</taxon>
        <taxon>Solanales</taxon>
        <taxon>Solanaceae</taxon>
        <taxon>Solanoideae</taxon>
        <taxon>Datureae</taxon>
        <taxon>Datura</taxon>
    </lineage>
</organism>
<reference evidence="1 2" key="1">
    <citation type="journal article" date="2021" name="BMC Genomics">
        <title>Datura genome reveals duplications of psychoactive alkaloid biosynthetic genes and high mutation rate following tissue culture.</title>
        <authorList>
            <person name="Rajewski A."/>
            <person name="Carter-House D."/>
            <person name="Stajich J."/>
            <person name="Litt A."/>
        </authorList>
    </citation>
    <scope>NUCLEOTIDE SEQUENCE [LARGE SCALE GENOMIC DNA]</scope>
    <source>
        <strain evidence="1">AR-01</strain>
    </source>
</reference>
<proteinExistence type="predicted"/>
<gene>
    <name evidence="1" type="ORF">HAX54_026639</name>
</gene>
<evidence type="ECO:0000313" key="1">
    <source>
        <dbReference type="EMBL" id="MCD9640904.1"/>
    </source>
</evidence>
<accession>A0ABS8V251</accession>
<dbReference type="EMBL" id="JACEIK010003233">
    <property type="protein sequence ID" value="MCD9640904.1"/>
    <property type="molecule type" value="Genomic_DNA"/>
</dbReference>
<feature type="non-terminal residue" evidence="1">
    <location>
        <position position="63"/>
    </location>
</feature>
<keyword evidence="2" id="KW-1185">Reference proteome</keyword>
<dbReference type="Proteomes" id="UP000823775">
    <property type="component" value="Unassembled WGS sequence"/>
</dbReference>